<dbReference type="PANTHER" id="PTHR18934:SF221">
    <property type="entry name" value="ATP-DEPENDENT RNA HELICASE DHX34-RELATED"/>
    <property type="match status" value="1"/>
</dbReference>
<dbReference type="OrthoDB" id="892at10239"/>
<evidence type="ECO:0000259" key="7">
    <source>
        <dbReference type="PROSITE" id="PS51194"/>
    </source>
</evidence>
<evidence type="ECO:0000313" key="8">
    <source>
        <dbReference type="EMBL" id="AKR04274.1"/>
    </source>
</evidence>
<evidence type="ECO:0000256" key="3">
    <source>
        <dbReference type="ARBA" id="ARBA00022801"/>
    </source>
</evidence>
<feature type="domain" description="Helicase ATP-binding" evidence="6">
    <location>
        <begin position="166"/>
        <end position="347"/>
    </location>
</feature>
<dbReference type="Pfam" id="PF00271">
    <property type="entry name" value="Helicase_C"/>
    <property type="match status" value="1"/>
</dbReference>
<dbReference type="GeneID" id="25392317"/>
<dbReference type="InterPro" id="IPR014001">
    <property type="entry name" value="Helicase_ATP-bd"/>
</dbReference>
<evidence type="ECO:0000256" key="2">
    <source>
        <dbReference type="ARBA" id="ARBA00022741"/>
    </source>
</evidence>
<protein>
    <submittedName>
        <fullName evidence="8">RNA-helicase DExH-NPH-II</fullName>
    </submittedName>
</protein>
<dbReference type="PROSITE" id="PS51194">
    <property type="entry name" value="HELICASE_CTER"/>
    <property type="match status" value="1"/>
</dbReference>
<gene>
    <name evidence="8" type="ORF">SGPV150</name>
</gene>
<dbReference type="InterPro" id="IPR001650">
    <property type="entry name" value="Helicase_C-like"/>
</dbReference>
<evidence type="ECO:0000259" key="6">
    <source>
        <dbReference type="PROSITE" id="PS51192"/>
    </source>
</evidence>
<dbReference type="EMBL" id="KT159937">
    <property type="protein sequence ID" value="AKR04274.1"/>
    <property type="molecule type" value="Genomic_DNA"/>
</dbReference>
<dbReference type="SMART" id="SM00487">
    <property type="entry name" value="DEXDc"/>
    <property type="match status" value="1"/>
</dbReference>
<evidence type="ECO:0000313" key="9">
    <source>
        <dbReference type="Proteomes" id="UP000105007"/>
    </source>
</evidence>
<organism evidence="8 9">
    <name type="scientific">Salmon gill poxvirus</name>
    <dbReference type="NCBI Taxonomy" id="1680908"/>
    <lineage>
        <taxon>Viruses</taxon>
        <taxon>Varidnaviria</taxon>
        <taxon>Bamfordvirae</taxon>
        <taxon>Nucleocytoviricota</taxon>
        <taxon>Pokkesviricetes</taxon>
        <taxon>Chitovirales</taxon>
        <taxon>Poxviridae</taxon>
        <taxon>Chordopoxvirinae</taxon>
        <taxon>Salmonpoxvirus</taxon>
        <taxon>Salmonpoxvirus gillpox</taxon>
        <taxon>Salmon gillpox virus</taxon>
    </lineage>
</organism>
<dbReference type="Pfam" id="PF00270">
    <property type="entry name" value="DEAD"/>
    <property type="match status" value="1"/>
</dbReference>
<dbReference type="KEGG" id="vg:25392317"/>
<dbReference type="SUPFAM" id="SSF52540">
    <property type="entry name" value="P-loop containing nucleoside triphosphate hydrolases"/>
    <property type="match status" value="1"/>
</dbReference>
<accession>A0A0H4YFP1</accession>
<keyword evidence="2" id="KW-0547">Nucleotide-binding</keyword>
<dbReference type="GO" id="GO:0016787">
    <property type="term" value="F:hydrolase activity"/>
    <property type="evidence" value="ECO:0007669"/>
    <property type="project" value="UniProtKB-KW"/>
</dbReference>
<evidence type="ECO:0000256" key="4">
    <source>
        <dbReference type="ARBA" id="ARBA00022806"/>
    </source>
</evidence>
<dbReference type="Proteomes" id="UP000105007">
    <property type="component" value="Segment"/>
</dbReference>
<reference evidence="8 9" key="1">
    <citation type="journal article" date="2015" name="J. Virol.">
        <title>Salmon gill poxvirus, the deepest representative of the Chordopoxvirinae.</title>
        <authorList>
            <person name="Gjessing M.C."/>
            <person name="Yutin N."/>
            <person name="Tengs T."/>
            <person name="Senkevich T."/>
            <person name="Koonin E.V."/>
            <person name="Ronning H.P."/>
            <person name="Alarson M."/>
            <person name="Ylving S."/>
            <person name="Lie K.-I."/>
            <person name="Saure B."/>
            <person name="Tran L."/>
            <person name="Moss B."/>
            <person name="Dale O.B."/>
        </authorList>
    </citation>
    <scope>NUCLEOTIDE SEQUENCE [LARGE SCALE GENOMIC DNA]</scope>
    <source>
        <strain evidence="8">2012-04-F277-L3G</strain>
    </source>
</reference>
<dbReference type="GO" id="GO:0005524">
    <property type="term" value="F:ATP binding"/>
    <property type="evidence" value="ECO:0007669"/>
    <property type="project" value="UniProtKB-KW"/>
</dbReference>
<keyword evidence="3" id="KW-0378">Hydrolase</keyword>
<dbReference type="Gene3D" id="3.40.50.300">
    <property type="entry name" value="P-loop containing nucleotide triphosphate hydrolases"/>
    <property type="match status" value="2"/>
</dbReference>
<dbReference type="SMART" id="SM00490">
    <property type="entry name" value="HELICc"/>
    <property type="match status" value="1"/>
</dbReference>
<dbReference type="GO" id="GO:0003723">
    <property type="term" value="F:RNA binding"/>
    <property type="evidence" value="ECO:0007669"/>
    <property type="project" value="TreeGrafter"/>
</dbReference>
<keyword evidence="4 8" id="KW-0347">Helicase</keyword>
<dbReference type="PROSITE" id="PS51192">
    <property type="entry name" value="HELICASE_ATP_BIND_1"/>
    <property type="match status" value="1"/>
</dbReference>
<dbReference type="RefSeq" id="YP_009162522.1">
    <property type="nucleotide sequence ID" value="NC_027707.1"/>
</dbReference>
<keyword evidence="5" id="KW-0067">ATP-binding</keyword>
<dbReference type="GO" id="GO:0004386">
    <property type="term" value="F:helicase activity"/>
    <property type="evidence" value="ECO:0007669"/>
    <property type="project" value="UniProtKB-KW"/>
</dbReference>
<keyword evidence="9" id="KW-1185">Reference proteome</keyword>
<proteinExistence type="inferred from homology"/>
<evidence type="ECO:0000256" key="5">
    <source>
        <dbReference type="ARBA" id="ARBA00022840"/>
    </source>
</evidence>
<sequence length="678" mass="78194">MSCSEVEWSMFPNQITIFQTDVTWEVFKSLWKPEHKILLISVWRLFWSGVKGYSVKKKTACVSLSDDALTSVPNMLWSQTKRHWVDKDGIIFPPEVASALYFKNEVNWEDVGMEHWFGVVRAASDLGILTSPKSKKTSLVKILGSTTGIPKVPLKGLTEPIQKLIFESWKTKKFMVLTGGTGVGKTSQIPKILFWFNYLFGPRDNICIPRWSPALLRQSRPLCLALPRVELVKQVSSTLLKGLGLSIFEGSPIIPKFGGVQDDPVYNNTTKCNYGIEICTHRIAIKNIRRYESMIVDEIHEHDQYADILIAVLKKYSKNSLQTLMSATIDDDRERLNEFLNPQFVHIEGKSLHKVEEIHRPTTGDLESKNKYFKNEEKNIMETIKMFPPAQGHCGILFMARVAQCNMYKELLEPMFPGIEFIVVHGRVPDVNGLINKISNVGPHHKPQILISTPYLESSITIPNATVVYDTGRYWRTLLSGGSESPVNKGMADQRKGRVGRVIPGMYVKLYNKYEHWKKIDGEFLYPYILLTYPYKLEVDDLYIKLTDQGRWELTKNYLESLFPIDRITLNIYDKFQCNMIEFIKIYRDLDNDEKLEFGNWDTKPDILTISPKFKKLLKKLNLRVSVISCTWNPTLEMNRITMRLKFGPEKNINETIYSQTELKTEQTLHKIHNSIFV</sequence>
<name>A0A0H4YFP1_9POXV</name>
<comment type="similarity">
    <text evidence="1">Belongs to the DEAD box helicase family. DEAH subfamily.</text>
</comment>
<feature type="domain" description="Helicase C-terminal" evidence="7">
    <location>
        <begin position="379"/>
        <end position="543"/>
    </location>
</feature>
<evidence type="ECO:0000256" key="1">
    <source>
        <dbReference type="ARBA" id="ARBA00008792"/>
    </source>
</evidence>
<dbReference type="InterPro" id="IPR027417">
    <property type="entry name" value="P-loop_NTPase"/>
</dbReference>
<dbReference type="PANTHER" id="PTHR18934">
    <property type="entry name" value="ATP-DEPENDENT RNA HELICASE"/>
    <property type="match status" value="1"/>
</dbReference>
<dbReference type="InterPro" id="IPR011545">
    <property type="entry name" value="DEAD/DEAH_box_helicase_dom"/>
</dbReference>